<dbReference type="EMBL" id="WHWC01000004">
    <property type="protein sequence ID" value="KAG8383774.1"/>
    <property type="molecule type" value="Genomic_DNA"/>
</dbReference>
<reference evidence="2" key="1">
    <citation type="submission" date="2019-10" db="EMBL/GenBank/DDBJ databases">
        <authorList>
            <person name="Zhang R."/>
            <person name="Pan Y."/>
            <person name="Wang J."/>
            <person name="Ma R."/>
            <person name="Yu S."/>
        </authorList>
    </citation>
    <scope>NUCLEOTIDE SEQUENCE</scope>
    <source>
        <strain evidence="2">LA-IB0</strain>
        <tissue evidence="2">Leaf</tissue>
    </source>
</reference>
<dbReference type="Proteomes" id="UP000826271">
    <property type="component" value="Unassembled WGS sequence"/>
</dbReference>
<dbReference type="Gene3D" id="3.10.110.10">
    <property type="entry name" value="Ubiquitin Conjugating Enzyme"/>
    <property type="match status" value="1"/>
</dbReference>
<dbReference type="Pfam" id="PF00179">
    <property type="entry name" value="UQ_con"/>
    <property type="match status" value="1"/>
</dbReference>
<accession>A0AAV6XLE8</accession>
<evidence type="ECO:0000313" key="2">
    <source>
        <dbReference type="EMBL" id="KAG8383774.1"/>
    </source>
</evidence>
<dbReference type="InterPro" id="IPR016135">
    <property type="entry name" value="UBQ-conjugating_enzyme/RWD"/>
</dbReference>
<keyword evidence="3" id="KW-1185">Reference proteome</keyword>
<gene>
    <name evidence="2" type="ORF">BUALT_Bualt04G0048700</name>
</gene>
<dbReference type="SUPFAM" id="SSF54495">
    <property type="entry name" value="UBC-like"/>
    <property type="match status" value="1"/>
</dbReference>
<feature type="domain" description="UBC core" evidence="1">
    <location>
        <begin position="1"/>
        <end position="83"/>
    </location>
</feature>
<organism evidence="2 3">
    <name type="scientific">Buddleja alternifolia</name>
    <dbReference type="NCBI Taxonomy" id="168488"/>
    <lineage>
        <taxon>Eukaryota</taxon>
        <taxon>Viridiplantae</taxon>
        <taxon>Streptophyta</taxon>
        <taxon>Embryophyta</taxon>
        <taxon>Tracheophyta</taxon>
        <taxon>Spermatophyta</taxon>
        <taxon>Magnoliopsida</taxon>
        <taxon>eudicotyledons</taxon>
        <taxon>Gunneridae</taxon>
        <taxon>Pentapetalae</taxon>
        <taxon>asterids</taxon>
        <taxon>lamiids</taxon>
        <taxon>Lamiales</taxon>
        <taxon>Scrophulariaceae</taxon>
        <taxon>Buddlejeae</taxon>
        <taxon>Buddleja</taxon>
    </lineage>
</organism>
<dbReference type="AlphaFoldDB" id="A0AAV6XLE8"/>
<sequence length="133" mass="15246">MTTVGRPGCWAQSTARGIELDILRERWQPALTIPQVLQRILQLMAEPYLDAPHPGSNEALQVYLDDHERYIRIAKAWTVEHADVGAGEFQVLTYTGIRDNRILGCKDTGMRIYEEDQEKHISIVDVMGFLFYL</sequence>
<comment type="caution">
    <text evidence="2">The sequence shown here is derived from an EMBL/GenBank/DDBJ whole genome shotgun (WGS) entry which is preliminary data.</text>
</comment>
<protein>
    <recommendedName>
        <fullName evidence="1">UBC core domain-containing protein</fullName>
    </recommendedName>
</protein>
<dbReference type="InterPro" id="IPR000608">
    <property type="entry name" value="UBC"/>
</dbReference>
<evidence type="ECO:0000313" key="3">
    <source>
        <dbReference type="Proteomes" id="UP000826271"/>
    </source>
</evidence>
<name>A0AAV6XLE8_9LAMI</name>
<dbReference type="PROSITE" id="PS50127">
    <property type="entry name" value="UBC_2"/>
    <property type="match status" value="1"/>
</dbReference>
<proteinExistence type="predicted"/>
<evidence type="ECO:0000259" key="1">
    <source>
        <dbReference type="PROSITE" id="PS50127"/>
    </source>
</evidence>